<comment type="caution">
    <text evidence="1">The sequence shown here is derived from an EMBL/GenBank/DDBJ whole genome shotgun (WGS) entry which is preliminary data.</text>
</comment>
<accession>A0A225WKL1</accession>
<sequence length="192" mass="22247">MATNAHELEPDGDTVMKSVNQPVFEFTKAPRLEDWSHAALVKWAQARNQYEETVCHRCLDSREWRETAIKPVKVTIDRKLLEVICLYELRQKVENVSNEDIVLLIKQRIGIVKNEQIPDLDEFFKTHLKIDLSEDDVDARVLKYYRDFSIIIENHGLAKILGVGDPEAEGFADRMKLRCAVLIDNLEPRMRG</sequence>
<evidence type="ECO:0000313" key="2">
    <source>
        <dbReference type="Proteomes" id="UP000198211"/>
    </source>
</evidence>
<dbReference type="Proteomes" id="UP000198211">
    <property type="component" value="Unassembled WGS sequence"/>
</dbReference>
<proteinExistence type="predicted"/>
<organism evidence="1 2">
    <name type="scientific">Phytophthora megakarya</name>
    <dbReference type="NCBI Taxonomy" id="4795"/>
    <lineage>
        <taxon>Eukaryota</taxon>
        <taxon>Sar</taxon>
        <taxon>Stramenopiles</taxon>
        <taxon>Oomycota</taxon>
        <taxon>Peronosporomycetes</taxon>
        <taxon>Peronosporales</taxon>
        <taxon>Peronosporaceae</taxon>
        <taxon>Phytophthora</taxon>
    </lineage>
</organism>
<dbReference type="EMBL" id="NBNE01000718">
    <property type="protein sequence ID" value="OWZ17649.1"/>
    <property type="molecule type" value="Genomic_DNA"/>
</dbReference>
<evidence type="ECO:0000313" key="1">
    <source>
        <dbReference type="EMBL" id="OWZ17649.1"/>
    </source>
</evidence>
<reference evidence="2" key="1">
    <citation type="submission" date="2017-03" db="EMBL/GenBank/DDBJ databases">
        <title>Phytopthora megakarya and P. palmivora, two closely related causual agents of cacao black pod achieved similar genome size and gene model numbers by different mechanisms.</title>
        <authorList>
            <person name="Ali S."/>
            <person name="Shao J."/>
            <person name="Larry D.J."/>
            <person name="Kronmiller B."/>
            <person name="Shen D."/>
            <person name="Strem M.D."/>
            <person name="Melnick R.L."/>
            <person name="Guiltinan M.J."/>
            <person name="Tyler B.M."/>
            <person name="Meinhardt L.W."/>
            <person name="Bailey B.A."/>
        </authorList>
    </citation>
    <scope>NUCLEOTIDE SEQUENCE [LARGE SCALE GENOMIC DNA]</scope>
    <source>
        <strain evidence="2">zdho120</strain>
    </source>
</reference>
<dbReference type="AlphaFoldDB" id="A0A225WKL1"/>
<keyword evidence="2" id="KW-1185">Reference proteome</keyword>
<protein>
    <submittedName>
        <fullName evidence="1">Uncharacterized protein</fullName>
    </submittedName>
</protein>
<gene>
    <name evidence="1" type="ORF">PHMEG_0008376</name>
</gene>
<name>A0A225WKL1_9STRA</name>
<dbReference type="OrthoDB" id="114721at2759"/>